<comment type="caution">
    <text evidence="2">The sequence shown here is derived from an EMBL/GenBank/DDBJ whole genome shotgun (WGS) entry which is preliminary data.</text>
</comment>
<organism evidence="2 3">
    <name type="scientific">Favolaschia claudopus</name>
    <dbReference type="NCBI Taxonomy" id="2862362"/>
    <lineage>
        <taxon>Eukaryota</taxon>
        <taxon>Fungi</taxon>
        <taxon>Dikarya</taxon>
        <taxon>Basidiomycota</taxon>
        <taxon>Agaricomycotina</taxon>
        <taxon>Agaricomycetes</taxon>
        <taxon>Agaricomycetidae</taxon>
        <taxon>Agaricales</taxon>
        <taxon>Marasmiineae</taxon>
        <taxon>Mycenaceae</taxon>
        <taxon>Favolaschia</taxon>
    </lineage>
</organism>
<dbReference type="AlphaFoldDB" id="A0AAW0D6G8"/>
<feature type="compositionally biased region" description="Acidic residues" evidence="1">
    <location>
        <begin position="88"/>
        <end position="99"/>
    </location>
</feature>
<feature type="region of interest" description="Disordered" evidence="1">
    <location>
        <begin position="88"/>
        <end position="110"/>
    </location>
</feature>
<protein>
    <submittedName>
        <fullName evidence="2">Protein HIR</fullName>
    </submittedName>
</protein>
<gene>
    <name evidence="2" type="ORF">R3P38DRAFT_2765699</name>
</gene>
<keyword evidence="3" id="KW-1185">Reference proteome</keyword>
<sequence length="155" mass="17263">MSPIMTAFSVYCAVCGLYFDDVVARSEHIEHSLKHPRFINFLESSSSTSHSVPEGEDGGDILECDEVILTWMNDFATSFDAAEIEQGSEEDFWSSEIDTDSNGSTESDKCEEGSTYHELLFKNLVDTSEIPESCHCLSVAESKPTQLYIDERIGL</sequence>
<evidence type="ECO:0000256" key="1">
    <source>
        <dbReference type="SAM" id="MobiDB-lite"/>
    </source>
</evidence>
<reference evidence="2 3" key="1">
    <citation type="journal article" date="2024" name="J Genomics">
        <title>Draft genome sequencing and assembly of Favolaschia claudopus CIRM-BRFM 2984 isolated from oak limbs.</title>
        <authorList>
            <person name="Navarro D."/>
            <person name="Drula E."/>
            <person name="Chaduli D."/>
            <person name="Cazenave R."/>
            <person name="Ahrendt S."/>
            <person name="Wang J."/>
            <person name="Lipzen A."/>
            <person name="Daum C."/>
            <person name="Barry K."/>
            <person name="Grigoriev I.V."/>
            <person name="Favel A."/>
            <person name="Rosso M.N."/>
            <person name="Martin F."/>
        </authorList>
    </citation>
    <scope>NUCLEOTIDE SEQUENCE [LARGE SCALE GENOMIC DNA]</scope>
    <source>
        <strain evidence="2 3">CIRM-BRFM 2984</strain>
    </source>
</reference>
<name>A0AAW0D6G8_9AGAR</name>
<dbReference type="EMBL" id="JAWWNJ010000010">
    <property type="protein sequence ID" value="KAK7046912.1"/>
    <property type="molecule type" value="Genomic_DNA"/>
</dbReference>
<proteinExistence type="predicted"/>
<dbReference type="Proteomes" id="UP001362999">
    <property type="component" value="Unassembled WGS sequence"/>
</dbReference>
<accession>A0AAW0D6G8</accession>
<evidence type="ECO:0000313" key="3">
    <source>
        <dbReference type="Proteomes" id="UP001362999"/>
    </source>
</evidence>
<evidence type="ECO:0000313" key="2">
    <source>
        <dbReference type="EMBL" id="KAK7046912.1"/>
    </source>
</evidence>